<keyword evidence="12" id="KW-0624">Polysaccharide degradation</keyword>
<dbReference type="Proteomes" id="UP000029221">
    <property type="component" value="Unassembled WGS sequence"/>
</dbReference>
<dbReference type="GO" id="GO:0004553">
    <property type="term" value="F:hydrolase activity, hydrolyzing O-glycosyl compounds"/>
    <property type="evidence" value="ECO:0007669"/>
    <property type="project" value="InterPro"/>
</dbReference>
<dbReference type="GO" id="GO:0005886">
    <property type="term" value="C:plasma membrane"/>
    <property type="evidence" value="ECO:0007669"/>
    <property type="project" value="UniProtKB-SubCell"/>
</dbReference>
<keyword evidence="10" id="KW-0119">Carbohydrate metabolism</keyword>
<keyword evidence="11" id="KW-0961">Cell wall biogenesis/degradation</keyword>
<keyword evidence="7" id="KW-0378">Hydrolase</keyword>
<evidence type="ECO:0000256" key="15">
    <source>
        <dbReference type="ARBA" id="ARBA00043078"/>
    </source>
</evidence>
<evidence type="ECO:0000256" key="9">
    <source>
        <dbReference type="ARBA" id="ARBA00023180"/>
    </source>
</evidence>
<keyword evidence="3" id="KW-1003">Cell membrane</keyword>
<proteinExistence type="predicted"/>
<dbReference type="SUPFAM" id="SSF51445">
    <property type="entry name" value="(Trans)glycosidases"/>
    <property type="match status" value="1"/>
</dbReference>
<reference evidence="16" key="1">
    <citation type="journal article" date="2014" name="Genome Announc.">
        <title>Draft Genome Sequences of Marine Flavobacterium Nonlabens Strains NR17, NR24, NR27, NR32, NR33, and Ara13.</title>
        <authorList>
            <person name="Nakanishi M."/>
            <person name="Meirelles P."/>
            <person name="Suzuki R."/>
            <person name="Takatani N."/>
            <person name="Mino S."/>
            <person name="Suda W."/>
            <person name="Oshima K."/>
            <person name="Hattori M."/>
            <person name="Ohkuma M."/>
            <person name="Hosokawa M."/>
            <person name="Miyashita K."/>
            <person name="Thompson F.L."/>
            <person name="Niwa A."/>
            <person name="Sawabe T."/>
            <person name="Sawabe T."/>
        </authorList>
    </citation>
    <scope>NUCLEOTIDE SEQUENCE [LARGE SCALE GENOMIC DNA]</scope>
    <source>
        <strain evidence="16">JCM 19294</strain>
    </source>
</reference>
<dbReference type="GO" id="GO:0071555">
    <property type="term" value="P:cell wall organization"/>
    <property type="evidence" value="ECO:0007669"/>
    <property type="project" value="UniProtKB-KW"/>
</dbReference>
<evidence type="ECO:0000256" key="10">
    <source>
        <dbReference type="ARBA" id="ARBA00023277"/>
    </source>
</evidence>
<evidence type="ECO:0000313" key="17">
    <source>
        <dbReference type="Proteomes" id="UP000029221"/>
    </source>
</evidence>
<evidence type="ECO:0000256" key="5">
    <source>
        <dbReference type="ARBA" id="ARBA00022525"/>
    </source>
</evidence>
<evidence type="ECO:0000256" key="3">
    <source>
        <dbReference type="ARBA" id="ARBA00022475"/>
    </source>
</evidence>
<dbReference type="Gene3D" id="3.20.20.80">
    <property type="entry name" value="Glycosidases"/>
    <property type="match status" value="1"/>
</dbReference>
<dbReference type="PANTHER" id="PTHR16631:SF17">
    <property type="entry name" value="GLUCAN ENDO-1,3-BETA-GLUCOSIDASE BTGC"/>
    <property type="match status" value="1"/>
</dbReference>
<protein>
    <recommendedName>
        <fullName evidence="15">Endo-1,3-beta-glucanase btgC</fullName>
    </recommendedName>
    <alternativeName>
        <fullName evidence="14">Laminarinase btgC</fullName>
    </alternativeName>
</protein>
<dbReference type="EMBL" id="BBML01000006">
    <property type="protein sequence ID" value="GAK97711.1"/>
    <property type="molecule type" value="Genomic_DNA"/>
</dbReference>
<evidence type="ECO:0000256" key="12">
    <source>
        <dbReference type="ARBA" id="ARBA00023326"/>
    </source>
</evidence>
<keyword evidence="17" id="KW-1185">Reference proteome</keyword>
<dbReference type="eggNOG" id="COG5309">
    <property type="taxonomic scope" value="Bacteria"/>
</dbReference>
<keyword evidence="6" id="KW-0732">Signal</keyword>
<dbReference type="AlphaFoldDB" id="A0A090QQD4"/>
<evidence type="ECO:0000256" key="1">
    <source>
        <dbReference type="ARBA" id="ARBA00004191"/>
    </source>
</evidence>
<evidence type="ECO:0000256" key="4">
    <source>
        <dbReference type="ARBA" id="ARBA00022512"/>
    </source>
</evidence>
<evidence type="ECO:0000313" key="16">
    <source>
        <dbReference type="EMBL" id="GAK97711.1"/>
    </source>
</evidence>
<evidence type="ECO:0000256" key="8">
    <source>
        <dbReference type="ARBA" id="ARBA00023136"/>
    </source>
</evidence>
<organism evidence="16 17">
    <name type="scientific">Nonlabens tegetincola</name>
    <dbReference type="NCBI Taxonomy" id="323273"/>
    <lineage>
        <taxon>Bacteria</taxon>
        <taxon>Pseudomonadati</taxon>
        <taxon>Bacteroidota</taxon>
        <taxon>Flavobacteriia</taxon>
        <taxon>Flavobacteriales</taxon>
        <taxon>Flavobacteriaceae</taxon>
        <taxon>Nonlabens</taxon>
    </lineage>
</organism>
<evidence type="ECO:0000256" key="7">
    <source>
        <dbReference type="ARBA" id="ARBA00022801"/>
    </source>
</evidence>
<comment type="function">
    <text evidence="13">Glucanases play a role in cell expansion during growth, in cell-cell fusion during mating, and in spore release during sporulation. This enzyme may be involved in beta-glucan degradation. Active on laminarin and lichenan.</text>
</comment>
<keyword evidence="5" id="KW-0964">Secreted</keyword>
<dbReference type="InterPro" id="IPR050732">
    <property type="entry name" value="Beta-glucan_modifiers"/>
</dbReference>
<name>A0A090QQD4_9FLAO</name>
<evidence type="ECO:0000256" key="11">
    <source>
        <dbReference type="ARBA" id="ARBA00023316"/>
    </source>
</evidence>
<evidence type="ECO:0000256" key="2">
    <source>
        <dbReference type="ARBA" id="ARBA00004236"/>
    </source>
</evidence>
<dbReference type="InterPro" id="IPR017853">
    <property type="entry name" value="GH"/>
</dbReference>
<dbReference type="GO" id="GO:0000272">
    <property type="term" value="P:polysaccharide catabolic process"/>
    <property type="evidence" value="ECO:0007669"/>
    <property type="project" value="UniProtKB-KW"/>
</dbReference>
<dbReference type="Pfam" id="PF00332">
    <property type="entry name" value="Glyco_hydro_17"/>
    <property type="match status" value="1"/>
</dbReference>
<keyword evidence="4" id="KW-0134">Cell wall</keyword>
<dbReference type="STRING" id="319236.BST91_06660"/>
<keyword evidence="8" id="KW-0472">Membrane</keyword>
<keyword evidence="9" id="KW-0325">Glycoprotein</keyword>
<gene>
    <name evidence="16" type="ORF">JCM19294_247</name>
</gene>
<evidence type="ECO:0000256" key="6">
    <source>
        <dbReference type="ARBA" id="ARBA00022729"/>
    </source>
</evidence>
<dbReference type="PANTHER" id="PTHR16631">
    <property type="entry name" value="GLUCAN 1,3-BETA-GLUCOSIDASE"/>
    <property type="match status" value="1"/>
</dbReference>
<comment type="subcellular location">
    <subcellularLocation>
        <location evidence="2">Cell membrane</location>
    </subcellularLocation>
    <subcellularLocation>
        <location evidence="1">Secreted</location>
        <location evidence="1">Cell wall</location>
    </subcellularLocation>
</comment>
<accession>A0A090QQD4</accession>
<dbReference type="InterPro" id="IPR000490">
    <property type="entry name" value="Glyco_hydro_17"/>
</dbReference>
<evidence type="ECO:0000256" key="14">
    <source>
        <dbReference type="ARBA" id="ARBA00042373"/>
    </source>
</evidence>
<sequence>MTAKELLSQSNYQAMCYGGYREMTRDKQPTIDQIKEDLRILNAMDVRLIRTYNVQLPHATNVLKAIRQLKAENPDFEMYVMLGAWIDCKNAWTGKPVNHDIESEQNEDEIARAVALAQEYPDIIKIIAVGNEAMVKWATSYYVQPDIILKWVKHLQDLKKQGQLPTNLWITSSDNFASWGGGDTQYHVPALNELIREVDFISIHTYPMHDTHYNPVFWGVQENETRLSKEKQIEIVMQQSLQYAINQYESVVNYVKSIGEDKPVYIGETGWASFSNELYGKTGSKAVDEYKAGIYYKLIREWSIKNHVTCFYFEAFDEKWKDAENPQGSENHFGLFSVNGQAKYALWDLVDKDLFKNLSRDGNPINKTFNGDEIALLKSVSTPPIKRGQ</sequence>
<comment type="caution">
    <text evidence="16">The sequence shown here is derived from an EMBL/GenBank/DDBJ whole genome shotgun (WGS) entry which is preliminary data.</text>
</comment>
<evidence type="ECO:0000256" key="13">
    <source>
        <dbReference type="ARBA" id="ARBA00037649"/>
    </source>
</evidence>